<feature type="region of interest" description="Disordered" evidence="10">
    <location>
        <begin position="1"/>
        <end position="30"/>
    </location>
</feature>
<evidence type="ECO:0000256" key="7">
    <source>
        <dbReference type="ARBA" id="ARBA00023277"/>
    </source>
</evidence>
<dbReference type="RefSeq" id="WP_117356829.1">
    <property type="nucleotide sequence ID" value="NZ_QURH01000148.1"/>
</dbReference>
<dbReference type="Gene3D" id="3.40.50.1820">
    <property type="entry name" value="alpha/beta hydrolase"/>
    <property type="match status" value="1"/>
</dbReference>
<evidence type="ECO:0000256" key="6">
    <source>
        <dbReference type="ARBA" id="ARBA00022801"/>
    </source>
</evidence>
<dbReference type="PANTHER" id="PTHR38050">
    <property type="match status" value="1"/>
</dbReference>
<dbReference type="GO" id="GO:0045493">
    <property type="term" value="P:xylan catabolic process"/>
    <property type="evidence" value="ECO:0007669"/>
    <property type="project" value="UniProtKB-KW"/>
</dbReference>
<organism evidence="11 12">
    <name type="scientific">Actinomadura logoneensis</name>
    <dbReference type="NCBI Taxonomy" id="2293572"/>
    <lineage>
        <taxon>Bacteria</taxon>
        <taxon>Bacillati</taxon>
        <taxon>Actinomycetota</taxon>
        <taxon>Actinomycetes</taxon>
        <taxon>Streptosporangiales</taxon>
        <taxon>Thermomonosporaceae</taxon>
        <taxon>Actinomadura</taxon>
    </lineage>
</organism>
<keyword evidence="4" id="KW-0858">Xylan degradation</keyword>
<keyword evidence="7" id="KW-0119">Carbohydrate metabolism</keyword>
<keyword evidence="6" id="KW-0378">Hydrolase</keyword>
<evidence type="ECO:0000313" key="12">
    <source>
        <dbReference type="Proteomes" id="UP000261811"/>
    </source>
</evidence>
<evidence type="ECO:0000313" key="11">
    <source>
        <dbReference type="EMBL" id="RFU42193.1"/>
    </source>
</evidence>
<keyword evidence="8" id="KW-0624">Polysaccharide degradation</keyword>
<evidence type="ECO:0000256" key="8">
    <source>
        <dbReference type="ARBA" id="ARBA00023326"/>
    </source>
</evidence>
<dbReference type="PANTHER" id="PTHR38050:SF1">
    <property type="entry name" value="FERULOYL ESTERASE C"/>
    <property type="match status" value="1"/>
</dbReference>
<comment type="function">
    <text evidence="9">Involved in degradation of plant cell walls. Hydrolyzes the feruloyl-arabinose ester bond in arabinoxylans, and the feruloyl-galactose ester bond in pectin. Active against paranitrophenyl-acetate, methyl ferulate and wheat arabinoxylan.</text>
</comment>
<evidence type="ECO:0000256" key="4">
    <source>
        <dbReference type="ARBA" id="ARBA00022651"/>
    </source>
</evidence>
<dbReference type="GO" id="GO:0005576">
    <property type="term" value="C:extracellular region"/>
    <property type="evidence" value="ECO:0007669"/>
    <property type="project" value="UniProtKB-SubCell"/>
</dbReference>
<protein>
    <recommendedName>
        <fullName evidence="13">Polyhydroxybutyrate depolymerase</fullName>
    </recommendedName>
</protein>
<dbReference type="Proteomes" id="UP000261811">
    <property type="component" value="Unassembled WGS sequence"/>
</dbReference>
<accession>A0A372JQ90</accession>
<dbReference type="GO" id="GO:0030600">
    <property type="term" value="F:feruloyl esterase activity"/>
    <property type="evidence" value="ECO:0007669"/>
    <property type="project" value="InterPro"/>
</dbReference>
<evidence type="ECO:0000256" key="2">
    <source>
        <dbReference type="ARBA" id="ARBA00010278"/>
    </source>
</evidence>
<feature type="region of interest" description="Disordered" evidence="10">
    <location>
        <begin position="361"/>
        <end position="386"/>
    </location>
</feature>
<reference evidence="11 12" key="1">
    <citation type="submission" date="2018-08" db="EMBL/GenBank/DDBJ databases">
        <title>Actinomadura jelena sp. nov., a novel Actinomycete isolated from soil in Chad.</title>
        <authorList>
            <person name="Shi L."/>
        </authorList>
    </citation>
    <scope>NUCLEOTIDE SEQUENCE [LARGE SCALE GENOMIC DNA]</scope>
    <source>
        <strain evidence="11 12">NEAU-G17</strain>
    </source>
</reference>
<feature type="compositionally biased region" description="Low complexity" evidence="10">
    <location>
        <begin position="9"/>
        <end position="24"/>
    </location>
</feature>
<dbReference type="InterPro" id="IPR043595">
    <property type="entry name" value="FaeB/C/D"/>
</dbReference>
<gene>
    <name evidence="11" type="ORF">DZF91_07905</name>
</gene>
<dbReference type="InterPro" id="IPR029058">
    <property type="entry name" value="AB_hydrolase_fold"/>
</dbReference>
<evidence type="ECO:0000256" key="1">
    <source>
        <dbReference type="ARBA" id="ARBA00004613"/>
    </source>
</evidence>
<evidence type="ECO:0000256" key="3">
    <source>
        <dbReference type="ARBA" id="ARBA00022525"/>
    </source>
</evidence>
<dbReference type="OrthoDB" id="9767239at2"/>
<proteinExistence type="inferred from homology"/>
<keyword evidence="5" id="KW-0732">Signal</keyword>
<dbReference type="SUPFAM" id="SSF53474">
    <property type="entry name" value="alpha/beta-Hydrolases"/>
    <property type="match status" value="1"/>
</dbReference>
<evidence type="ECO:0000256" key="5">
    <source>
        <dbReference type="ARBA" id="ARBA00022729"/>
    </source>
</evidence>
<comment type="subcellular location">
    <subcellularLocation>
        <location evidence="1">Secreted</location>
    </subcellularLocation>
</comment>
<keyword evidence="12" id="KW-1185">Reference proteome</keyword>
<dbReference type="AlphaFoldDB" id="A0A372JQ90"/>
<evidence type="ECO:0000256" key="10">
    <source>
        <dbReference type="SAM" id="MobiDB-lite"/>
    </source>
</evidence>
<name>A0A372JQ90_9ACTN</name>
<comment type="similarity">
    <text evidence="2">Belongs to the faeC family.</text>
</comment>
<dbReference type="EMBL" id="QURH01000148">
    <property type="protein sequence ID" value="RFU42193.1"/>
    <property type="molecule type" value="Genomic_DNA"/>
</dbReference>
<comment type="caution">
    <text evidence="11">The sequence shown here is derived from an EMBL/GenBank/DDBJ whole genome shotgun (WGS) entry which is preliminary data.</text>
</comment>
<keyword evidence="3" id="KW-0964">Secreted</keyword>
<evidence type="ECO:0000256" key="9">
    <source>
        <dbReference type="ARBA" id="ARBA00025250"/>
    </source>
</evidence>
<evidence type="ECO:0008006" key="13">
    <source>
        <dbReference type="Google" id="ProtNLM"/>
    </source>
</evidence>
<sequence length="386" mass="39867">MALSRRAPRAPARGPRRTASPGGRRPVRRASRGIGALLLAGTLVASCRAGDPGTIRTTPVGPAPAVPPWASVGCTGGTLATGRHTFQGRGFLVNVPDRGPDDPQDPSPSPLILDLHGLNSSGFEEAVYGRLADAGAARGFVVVEPDAAAGRGGWKLPGMQDGDADVRFANALLDHLEKGLCLDRRREFAAGFSNGAGLATALVCGLGGRLAGVAAVAGLNLARPCPRPAPTTIVAFHGTSDPVVPYRGGEPFGGLRAKVPSWMTPADGSFDLPAVPASAAAWGHAFGCARTASARPAPGVRHRSWTGCRQDARVDLYTVPGAGHVWPGSFPIGTGATRAVDATAVTLEAFVDALPHWRPRRTFPRPEAGFGEDRPRESPPTMAATP</sequence>